<dbReference type="OMA" id="NKVDIYP"/>
<feature type="signal peptide" evidence="1">
    <location>
        <begin position="1"/>
        <end position="26"/>
    </location>
</feature>
<evidence type="ECO:0000259" key="2">
    <source>
        <dbReference type="PROSITE" id="PS51412"/>
    </source>
</evidence>
<reference evidence="4" key="1">
    <citation type="submission" date="2017-04" db="EMBL/GenBank/DDBJ databases">
        <title>Plasmodium gonderi genome.</title>
        <authorList>
            <person name="Arisue N."/>
            <person name="Honma H."/>
            <person name="Kawai S."/>
            <person name="Tougan T."/>
            <person name="Tanabe K."/>
            <person name="Horii T."/>
        </authorList>
    </citation>
    <scope>NUCLEOTIDE SEQUENCE [LARGE SCALE GENOMIC DNA]</scope>
    <source>
        <strain evidence="4">ATCC 30045</strain>
    </source>
</reference>
<dbReference type="PANTHER" id="PTHR19324">
    <property type="entry name" value="PERFORIN-LIKE PROTEIN 1"/>
    <property type="match status" value="1"/>
</dbReference>
<dbReference type="PANTHER" id="PTHR19324:SF33">
    <property type="entry name" value="MUCIN-5AC"/>
    <property type="match status" value="1"/>
</dbReference>
<dbReference type="EMBL" id="BDQF01000015">
    <property type="protein sequence ID" value="GAW83549.1"/>
    <property type="molecule type" value="Genomic_DNA"/>
</dbReference>
<keyword evidence="1" id="KW-0732">Signal</keyword>
<proteinExistence type="predicted"/>
<dbReference type="Proteomes" id="UP000195521">
    <property type="component" value="Unassembled WGS sequence"/>
</dbReference>
<name>A0A1Y1JM64_PLAGO</name>
<dbReference type="RefSeq" id="XP_028546138.1">
    <property type="nucleotide sequence ID" value="XM_028690337.1"/>
</dbReference>
<dbReference type="OrthoDB" id="1366754at2759"/>
<sequence length="1100" mass="125852">MRTTVESIFVHLLVVYFSIYCMKCEANGNLHFYENGNEYNLENFNFSNLLNEEKSYIIDINSIRKNKRLKNNNGMLLSSPLYGCFNKYARRQYRQNDEYEDMGVKSNEKSESIKCSGHACSSFMLIKEHKETGRFKEKDGNKTNRESCNLQKEKETSKKLHDWKEKVDQAIPINKHNYNSIMLDLMGKHNKNQLSNNLYINNLKEKKKYINTESIDVNTFSHFMTNTVTPSKHQQNIKEEKNKIRIQKGNKKFIQNENERFKNGGENIEPFLSYSDSMGYSGENFFEKEKFIEVKFPININTNETEKDDNVDYEKDIIKGLTDQESLQNSSDMNYSKYMNITENNNSLQENQDIANSKFGEDDIIGILKNPNNIGIDDVFINNTKNKILKTLNTERKGEYSKEFDLKDALISDIVSLHNTKQSVDEKEFKEIDDNMLKNGINNEKPITDDKAQNTDIDLSLKYLGLGYDIIMGNPEGDPTINVDPGFRGPVLQINIEEPNVYNNSNIRTNSTNGIGVPHSSSSLGKRNLHKDEISTEDFQPKLTPWVIPEHSCSQSKNVEEIRNLEQYKLELLTDVKVSTPFIFPYSFSASAEYKNALKKLKVQNNVIFMMKIYCLRYYTGIPTTTTWRFTENFKNALKKLPPSFDGLKDDSECSYEYYVNKLNTPKCEETVNKWMLFFKLHGTHVAHEIYLGGKIVIKMNMDKEEYNKLKDNNISIKTFFNLYFHKMGLSAAYNKQAQKILSKFRTSKDVSILGGNPGLNIENTTFFEKWVQSINKNSMPIRTKLLPFSYFMDDPNMILAYKDALTFYGLTYGVQIFGHEKYSHVVLSIGEYLEKCTQELYAGPPPGLLTCPLGTTLLMGFSINLDFYKSKDLSNINGMSSCEQMKESCSGNGFGKKYSDIRIWGLCSQKQLDFITQVVQQGNSAKITATCPGDLVILFGFALMKGNGSSSANKVDIYPCRTGQTSCSAVLQNSKMKQSMIYIACVDKSTNGLENIQTYSKVKNMGSVNSGKDKDDEYLNFTCPKNSSLVFGFSLEFHTNFAKTRNNFTDCSKHSNSCQIKGTRINTNLSFFRPDKYSLAIIAVCRAHTDVHRGTTNMS</sequence>
<feature type="chain" id="PRO_5013299284" evidence="1">
    <location>
        <begin position="27"/>
        <end position="1100"/>
    </location>
</feature>
<evidence type="ECO:0000313" key="4">
    <source>
        <dbReference type="Proteomes" id="UP000195521"/>
    </source>
</evidence>
<feature type="domain" description="MACPF" evidence="2">
    <location>
        <begin position="447"/>
        <end position="824"/>
    </location>
</feature>
<dbReference type="PROSITE" id="PS51412">
    <property type="entry name" value="MACPF_2"/>
    <property type="match status" value="1"/>
</dbReference>
<organism evidence="3 4">
    <name type="scientific">Plasmodium gonderi</name>
    <dbReference type="NCBI Taxonomy" id="77519"/>
    <lineage>
        <taxon>Eukaryota</taxon>
        <taxon>Sar</taxon>
        <taxon>Alveolata</taxon>
        <taxon>Apicomplexa</taxon>
        <taxon>Aconoidasida</taxon>
        <taxon>Haemosporida</taxon>
        <taxon>Plasmodiidae</taxon>
        <taxon>Plasmodium</taxon>
        <taxon>Plasmodium (Plasmodium)</taxon>
    </lineage>
</organism>
<protein>
    <submittedName>
        <fullName evidence="3">Perforin-like protein 2</fullName>
    </submittedName>
</protein>
<comment type="caution">
    <text evidence="3">The sequence shown here is derived from an EMBL/GenBank/DDBJ whole genome shotgun (WGS) entry which is preliminary data.</text>
</comment>
<evidence type="ECO:0000256" key="1">
    <source>
        <dbReference type="SAM" id="SignalP"/>
    </source>
</evidence>
<keyword evidence="4" id="KW-1185">Reference proteome</keyword>
<dbReference type="InterPro" id="IPR020864">
    <property type="entry name" value="MACPF"/>
</dbReference>
<accession>A0A1Y1JM64</accession>
<dbReference type="Pfam" id="PF01823">
    <property type="entry name" value="MACPF"/>
    <property type="match status" value="1"/>
</dbReference>
<evidence type="ECO:0000313" key="3">
    <source>
        <dbReference type="EMBL" id="GAW83549.1"/>
    </source>
</evidence>
<gene>
    <name evidence="3" type="ORF">PGO_143460</name>
</gene>
<dbReference type="GeneID" id="39750294"/>
<dbReference type="AlphaFoldDB" id="A0A1Y1JM64"/>